<dbReference type="Gene3D" id="2.60.120.1440">
    <property type="match status" value="1"/>
</dbReference>
<evidence type="ECO:0000313" key="3">
    <source>
        <dbReference type="EMBL" id="AGT10661.1"/>
    </source>
</evidence>
<evidence type="ECO:0000259" key="1">
    <source>
        <dbReference type="Pfam" id="PF04773"/>
    </source>
</evidence>
<dbReference type="Pfam" id="PF04773">
    <property type="entry name" value="FecR"/>
    <property type="match status" value="1"/>
</dbReference>
<gene>
    <name evidence="3" type="ORF">JCM7686_pAMI1p075</name>
</gene>
<keyword evidence="3" id="KW-0614">Plasmid</keyword>
<dbReference type="KEGG" id="pami:JCM7686_pAMI1p075"/>
<dbReference type="AlphaFoldDB" id="S5YZM4"/>
<dbReference type="PIRSF" id="PIRSF018266">
    <property type="entry name" value="FecR"/>
    <property type="match status" value="1"/>
</dbReference>
<sequence>MGARGRMSIDEEAALWVARLQSSDATNADRAAFAKWQDSDPRHAAAYAELRALWGNLAEIRIKSPRKRRVQATGAVLVVALALLFGPELALRLRADATAPVGQVVHMTLPDGSRLDLDSGAAVVLDFDGHKRQVQVLRGTVFAEVVPDTQRPFLIQADALTAKAVGTRYGTSETGVIVTEGTVEVSTTAETLTLHAGEAADLEDNHLSARTADADAVAWRDGQLVFSSRPLSQVLEVLARYRHGRILLLNDRAAGRPVSGVFDLTDTDAALTALADSLGLSVTRLPGLTLLR</sequence>
<dbReference type="HOGENOM" id="CLU_050192_0_1_5"/>
<dbReference type="PANTHER" id="PTHR30273">
    <property type="entry name" value="PERIPLASMIC SIGNAL SENSOR AND SIGMA FACTOR ACTIVATOR FECR-RELATED"/>
    <property type="match status" value="1"/>
</dbReference>
<name>S5YZM4_PARAH</name>
<dbReference type="InterPro" id="IPR006860">
    <property type="entry name" value="FecR"/>
</dbReference>
<dbReference type="PATRIC" id="fig|1367847.3.peg.3589"/>
<feature type="domain" description="FecR N-terminal" evidence="2">
    <location>
        <begin position="11"/>
        <end position="53"/>
    </location>
</feature>
<organism evidence="3 4">
    <name type="scientific">Paracoccus aminophilus JCM 7686</name>
    <dbReference type="NCBI Taxonomy" id="1367847"/>
    <lineage>
        <taxon>Bacteria</taxon>
        <taxon>Pseudomonadati</taxon>
        <taxon>Pseudomonadota</taxon>
        <taxon>Alphaproteobacteria</taxon>
        <taxon>Rhodobacterales</taxon>
        <taxon>Paracoccaceae</taxon>
        <taxon>Paracoccus</taxon>
    </lineage>
</organism>
<dbReference type="Gene3D" id="3.55.50.30">
    <property type="match status" value="1"/>
</dbReference>
<evidence type="ECO:0000259" key="2">
    <source>
        <dbReference type="Pfam" id="PF16220"/>
    </source>
</evidence>
<feature type="domain" description="FecR protein" evidence="1">
    <location>
        <begin position="99"/>
        <end position="184"/>
    </location>
</feature>
<evidence type="ECO:0000313" key="4">
    <source>
        <dbReference type="Proteomes" id="UP000015480"/>
    </source>
</evidence>
<protein>
    <submittedName>
        <fullName evidence="3">Iron siderophore sensor protein</fullName>
    </submittedName>
</protein>
<dbReference type="Proteomes" id="UP000015480">
    <property type="component" value="Plasmid pAMI1"/>
</dbReference>
<dbReference type="InterPro" id="IPR032623">
    <property type="entry name" value="FecR_N"/>
</dbReference>
<dbReference type="EMBL" id="CP006651">
    <property type="protein sequence ID" value="AGT10661.1"/>
    <property type="molecule type" value="Genomic_DNA"/>
</dbReference>
<accession>S5YZM4</accession>
<geneLocation type="plasmid" evidence="3 4">
    <name>pAMI1</name>
</geneLocation>
<proteinExistence type="predicted"/>
<dbReference type="PANTHER" id="PTHR30273:SF2">
    <property type="entry name" value="PROTEIN FECR"/>
    <property type="match status" value="1"/>
</dbReference>
<dbReference type="InterPro" id="IPR012373">
    <property type="entry name" value="Ferrdict_sens_TM"/>
</dbReference>
<dbReference type="Pfam" id="PF16220">
    <property type="entry name" value="DUF4880"/>
    <property type="match status" value="1"/>
</dbReference>
<reference evidence="3 4" key="1">
    <citation type="journal article" date="2014" name="BMC Genomics">
        <title>Architecture and functions of a multipartite genome of the methylotrophic bacterium Paracoccus aminophilus JCM 7686, containing primary and secondary chromids.</title>
        <authorList>
            <person name="Dziewit L."/>
            <person name="Czarnecki J."/>
            <person name="Wibberg D."/>
            <person name="Radlinska M."/>
            <person name="Mrozek P."/>
            <person name="Szymczak M."/>
            <person name="Schluter A."/>
            <person name="Puhler A."/>
            <person name="Bartosik D."/>
        </authorList>
    </citation>
    <scope>NUCLEOTIDE SEQUENCE [LARGE SCALE GENOMIC DNA]</scope>
    <source>
        <strain evidence="3">JCM 7686</strain>
        <plasmid evidence="4">Plasmid pAMI1</plasmid>
    </source>
</reference>
<keyword evidence="4" id="KW-1185">Reference proteome</keyword>
<dbReference type="GO" id="GO:0016989">
    <property type="term" value="F:sigma factor antagonist activity"/>
    <property type="evidence" value="ECO:0007669"/>
    <property type="project" value="TreeGrafter"/>
</dbReference>